<dbReference type="PANTHER" id="PTHR48258:SF3">
    <property type="entry name" value="FK506-BINDING PROTEIN 4-LIKE ISOFORM X1"/>
    <property type="match status" value="1"/>
</dbReference>
<dbReference type="PANTHER" id="PTHR48258">
    <property type="entry name" value="DUF4218 DOMAIN-CONTAINING PROTEIN-RELATED"/>
    <property type="match status" value="1"/>
</dbReference>
<dbReference type="InterPro" id="IPR025312">
    <property type="entry name" value="DUF4216"/>
</dbReference>
<dbReference type="Pfam" id="PF13952">
    <property type="entry name" value="DUF4216"/>
    <property type="match status" value="1"/>
</dbReference>
<name>A0AAW2UQ65_SESRA</name>
<sequence>MLFKRRWVDLVRGMKVHPSYHLVDVNFKKLFQKDDPFIITQQAVQVYSRSTPSMKKDKADWMVVCKTKARRVVDDSQCTETVEYQPEEVVPVPIVVVDNQSYDLRDPDGVQVVWRL</sequence>
<reference evidence="2" key="1">
    <citation type="submission" date="2020-06" db="EMBL/GenBank/DDBJ databases">
        <authorList>
            <person name="Li T."/>
            <person name="Hu X."/>
            <person name="Zhang T."/>
            <person name="Song X."/>
            <person name="Zhang H."/>
            <person name="Dai N."/>
            <person name="Sheng W."/>
            <person name="Hou X."/>
            <person name="Wei L."/>
        </authorList>
    </citation>
    <scope>NUCLEOTIDE SEQUENCE</scope>
    <source>
        <strain evidence="2">G02</strain>
        <tissue evidence="2">Leaf</tissue>
    </source>
</reference>
<protein>
    <recommendedName>
        <fullName evidence="1">DUF4216 domain-containing protein</fullName>
    </recommendedName>
</protein>
<proteinExistence type="predicted"/>
<feature type="domain" description="DUF4216" evidence="1">
    <location>
        <begin position="1"/>
        <end position="64"/>
    </location>
</feature>
<dbReference type="AlphaFoldDB" id="A0AAW2UQ65"/>
<dbReference type="EMBL" id="JACGWJ010000005">
    <property type="protein sequence ID" value="KAL0419204.1"/>
    <property type="molecule type" value="Genomic_DNA"/>
</dbReference>
<reference evidence="2" key="2">
    <citation type="journal article" date="2024" name="Plant">
        <title>Genomic evolution and insights into agronomic trait innovations of Sesamum species.</title>
        <authorList>
            <person name="Miao H."/>
            <person name="Wang L."/>
            <person name="Qu L."/>
            <person name="Liu H."/>
            <person name="Sun Y."/>
            <person name="Le M."/>
            <person name="Wang Q."/>
            <person name="Wei S."/>
            <person name="Zheng Y."/>
            <person name="Lin W."/>
            <person name="Duan Y."/>
            <person name="Cao H."/>
            <person name="Xiong S."/>
            <person name="Wang X."/>
            <person name="Wei L."/>
            <person name="Li C."/>
            <person name="Ma Q."/>
            <person name="Ju M."/>
            <person name="Zhao R."/>
            <person name="Li G."/>
            <person name="Mu C."/>
            <person name="Tian Q."/>
            <person name="Mei H."/>
            <person name="Zhang T."/>
            <person name="Gao T."/>
            <person name="Zhang H."/>
        </authorList>
    </citation>
    <scope>NUCLEOTIDE SEQUENCE</scope>
    <source>
        <strain evidence="2">G02</strain>
    </source>
</reference>
<accession>A0AAW2UQ65</accession>
<comment type="caution">
    <text evidence="2">The sequence shown here is derived from an EMBL/GenBank/DDBJ whole genome shotgun (WGS) entry which is preliminary data.</text>
</comment>
<evidence type="ECO:0000313" key="2">
    <source>
        <dbReference type="EMBL" id="KAL0419204.1"/>
    </source>
</evidence>
<gene>
    <name evidence="2" type="ORF">Sradi_1333900</name>
</gene>
<organism evidence="2">
    <name type="scientific">Sesamum radiatum</name>
    <name type="common">Black benniseed</name>
    <dbReference type="NCBI Taxonomy" id="300843"/>
    <lineage>
        <taxon>Eukaryota</taxon>
        <taxon>Viridiplantae</taxon>
        <taxon>Streptophyta</taxon>
        <taxon>Embryophyta</taxon>
        <taxon>Tracheophyta</taxon>
        <taxon>Spermatophyta</taxon>
        <taxon>Magnoliopsida</taxon>
        <taxon>eudicotyledons</taxon>
        <taxon>Gunneridae</taxon>
        <taxon>Pentapetalae</taxon>
        <taxon>asterids</taxon>
        <taxon>lamiids</taxon>
        <taxon>Lamiales</taxon>
        <taxon>Pedaliaceae</taxon>
        <taxon>Sesamum</taxon>
    </lineage>
</organism>
<evidence type="ECO:0000259" key="1">
    <source>
        <dbReference type="Pfam" id="PF13952"/>
    </source>
</evidence>